<reference evidence="1" key="1">
    <citation type="journal article" date="2021" name="PeerJ">
        <title>Extensive microbial diversity within the chicken gut microbiome revealed by metagenomics and culture.</title>
        <authorList>
            <person name="Gilroy R."/>
            <person name="Ravi A."/>
            <person name="Getino M."/>
            <person name="Pursley I."/>
            <person name="Horton D.L."/>
            <person name="Alikhan N.F."/>
            <person name="Baker D."/>
            <person name="Gharbi K."/>
            <person name="Hall N."/>
            <person name="Watson M."/>
            <person name="Adriaenssens E.M."/>
            <person name="Foster-Nyarko E."/>
            <person name="Jarju S."/>
            <person name="Secka A."/>
            <person name="Antonio M."/>
            <person name="Oren A."/>
            <person name="Chaudhuri R.R."/>
            <person name="La Ragione R."/>
            <person name="Hildebrand F."/>
            <person name="Pallen M.J."/>
        </authorList>
    </citation>
    <scope>NUCLEOTIDE SEQUENCE</scope>
    <source>
        <strain evidence="1">CHK179-7159</strain>
    </source>
</reference>
<proteinExistence type="predicted"/>
<dbReference type="AlphaFoldDB" id="A0A9D2I4I8"/>
<dbReference type="EMBL" id="DWYY01000004">
    <property type="protein sequence ID" value="HJA91609.1"/>
    <property type="molecule type" value="Genomic_DNA"/>
</dbReference>
<dbReference type="Proteomes" id="UP000886858">
    <property type="component" value="Unassembled WGS sequence"/>
</dbReference>
<gene>
    <name evidence="1" type="ORF">H9717_00545</name>
</gene>
<name>A0A9D2I4I8_9FIRM</name>
<reference evidence="1" key="2">
    <citation type="submission" date="2021-04" db="EMBL/GenBank/DDBJ databases">
        <authorList>
            <person name="Gilroy R."/>
        </authorList>
    </citation>
    <scope>NUCLEOTIDE SEQUENCE</scope>
    <source>
        <strain evidence="1">CHK179-7159</strain>
    </source>
</reference>
<organism evidence="1 2">
    <name type="scientific">Candidatus Eisenbergiella merdipullorum</name>
    <dbReference type="NCBI Taxonomy" id="2838553"/>
    <lineage>
        <taxon>Bacteria</taxon>
        <taxon>Bacillati</taxon>
        <taxon>Bacillota</taxon>
        <taxon>Clostridia</taxon>
        <taxon>Lachnospirales</taxon>
        <taxon>Lachnospiraceae</taxon>
        <taxon>Eisenbergiella</taxon>
    </lineage>
</organism>
<comment type="caution">
    <text evidence="1">The sequence shown here is derived from an EMBL/GenBank/DDBJ whole genome shotgun (WGS) entry which is preliminary data.</text>
</comment>
<sequence length="144" mass="16643">MQKGWCRMSASYYITNKKKLKEYQAFQEFWDNRFIPGIMDSIREYCEGAAGEYINQSTARDICDEISFGLPSCPISIDDSSMRIGTFSRISGFLWDWADIEGTVISSVADMVSFLSAHPECSLQDENWRDISVEEFRKRIDCEK</sequence>
<protein>
    <submittedName>
        <fullName evidence="1">Uncharacterized protein</fullName>
    </submittedName>
</protein>
<evidence type="ECO:0000313" key="1">
    <source>
        <dbReference type="EMBL" id="HJA91609.1"/>
    </source>
</evidence>
<accession>A0A9D2I4I8</accession>
<evidence type="ECO:0000313" key="2">
    <source>
        <dbReference type="Proteomes" id="UP000886858"/>
    </source>
</evidence>